<sequence length="103" mass="11729">QHLLPDSDFARNTDSKDRRQPPSRTSADRFLRHSCYNILVSEHPLLVNHAVCGNKFEVNADVAAIGMVALHIVKIVTMGVTTWKCLDLRRIVHYFGISHQIHE</sequence>
<feature type="region of interest" description="Disordered" evidence="1">
    <location>
        <begin position="1"/>
        <end position="26"/>
    </location>
</feature>
<reference evidence="2 3" key="1">
    <citation type="submission" date="2018-09" db="EMBL/GenBank/DDBJ databases">
        <title>Genomic investigation of the strawberry pathogen Phytophthora fragariae indicates pathogenicity is determined by transcriptional variation in three key races.</title>
        <authorList>
            <person name="Adams T.M."/>
            <person name="Armitage A.D."/>
            <person name="Sobczyk M.K."/>
            <person name="Bates H.J."/>
            <person name="Dunwell J.M."/>
            <person name="Nellist C.F."/>
            <person name="Harrison R.J."/>
        </authorList>
    </citation>
    <scope>NUCLEOTIDE SEQUENCE [LARGE SCALE GENOMIC DNA]</scope>
    <source>
        <strain evidence="2 3">SCRP245</strain>
    </source>
</reference>
<feature type="compositionally biased region" description="Basic and acidic residues" evidence="1">
    <location>
        <begin position="8"/>
        <end position="26"/>
    </location>
</feature>
<dbReference type="Proteomes" id="UP000460718">
    <property type="component" value="Unassembled WGS sequence"/>
</dbReference>
<proteinExistence type="predicted"/>
<organism evidence="2 3">
    <name type="scientific">Phytophthora fragariae</name>
    <dbReference type="NCBI Taxonomy" id="53985"/>
    <lineage>
        <taxon>Eukaryota</taxon>
        <taxon>Sar</taxon>
        <taxon>Stramenopiles</taxon>
        <taxon>Oomycota</taxon>
        <taxon>Peronosporomycetes</taxon>
        <taxon>Peronosporales</taxon>
        <taxon>Peronosporaceae</taxon>
        <taxon>Phytophthora</taxon>
    </lineage>
</organism>
<evidence type="ECO:0000256" key="1">
    <source>
        <dbReference type="SAM" id="MobiDB-lite"/>
    </source>
</evidence>
<feature type="non-terminal residue" evidence="2">
    <location>
        <position position="1"/>
    </location>
</feature>
<protein>
    <submittedName>
        <fullName evidence="2">Uncharacterized protein</fullName>
    </submittedName>
</protein>
<evidence type="ECO:0000313" key="3">
    <source>
        <dbReference type="Proteomes" id="UP000460718"/>
    </source>
</evidence>
<name>A0A6A3GH97_9STRA</name>
<evidence type="ECO:0000313" key="2">
    <source>
        <dbReference type="EMBL" id="KAE8956231.1"/>
    </source>
</evidence>
<gene>
    <name evidence="2" type="ORF">PF011_g31551</name>
</gene>
<dbReference type="EMBL" id="QXFW01007919">
    <property type="protein sequence ID" value="KAE8956231.1"/>
    <property type="molecule type" value="Genomic_DNA"/>
</dbReference>
<dbReference type="AlphaFoldDB" id="A0A6A3GH97"/>
<comment type="caution">
    <text evidence="2">The sequence shown here is derived from an EMBL/GenBank/DDBJ whole genome shotgun (WGS) entry which is preliminary data.</text>
</comment>
<accession>A0A6A3GH97</accession>